<keyword evidence="3" id="KW-0132">Cell division</keyword>
<feature type="compositionally biased region" description="Basic and acidic residues" evidence="7">
    <location>
        <begin position="1"/>
        <end position="17"/>
    </location>
</feature>
<reference evidence="8" key="1">
    <citation type="submission" date="2022-03" db="EMBL/GenBank/DDBJ databases">
        <authorList>
            <person name="Santos J.D.N."/>
            <person name="Kallscheuer N."/>
            <person name="Jogler C."/>
            <person name="Lage O.M."/>
        </authorList>
    </citation>
    <scope>NUCLEOTIDE SEQUENCE</scope>
    <source>
        <strain evidence="8">M600PL45_2</strain>
    </source>
</reference>
<accession>A0ABS9SVB0</accession>
<comment type="caution">
    <text evidence="8">The sequence shown here is derived from an EMBL/GenBank/DDBJ whole genome shotgun (WGS) entry which is preliminary data.</text>
</comment>
<evidence type="ECO:0000313" key="9">
    <source>
        <dbReference type="Proteomes" id="UP001166784"/>
    </source>
</evidence>
<dbReference type="RefSeq" id="WP_241058277.1">
    <property type="nucleotide sequence ID" value="NZ_JAKWJU010000002.1"/>
</dbReference>
<dbReference type="Pfam" id="PF04686">
    <property type="entry name" value="SsgA"/>
    <property type="match status" value="1"/>
</dbReference>
<keyword evidence="6" id="KW-0131">Cell cycle</keyword>
<dbReference type="InterPro" id="IPR038658">
    <property type="entry name" value="SsgB_sf"/>
</dbReference>
<dbReference type="Gene3D" id="2.30.31.20">
    <property type="entry name" value="Sporulation-specific cell division protein SsgB"/>
    <property type="match status" value="1"/>
</dbReference>
<protein>
    <submittedName>
        <fullName evidence="8">SsgA family sporulation/cell division regulator</fullName>
    </submittedName>
</protein>
<evidence type="ECO:0000256" key="1">
    <source>
        <dbReference type="ARBA" id="ARBA00004431"/>
    </source>
</evidence>
<evidence type="ECO:0000256" key="6">
    <source>
        <dbReference type="ARBA" id="ARBA00023306"/>
    </source>
</evidence>
<comment type="subcellular location">
    <subcellularLocation>
        <location evidence="1">Cell septum</location>
    </subcellularLocation>
</comment>
<sequence length="158" mass="16947">MTAISEEPHDGAADGGRRPQGAGVEDRLGVFLRLSSELSVPITARFAYRSNDPYAVHVVFDMGLGEPVSWVFARELLTAGMDGPVGEGDVLVWPVHERAVCCLSLAPRDGHALVEMPAGALAGWLKRTRRLVPIGSEENFLDVEALSQHLLYGTGPDG</sequence>
<evidence type="ECO:0000313" key="8">
    <source>
        <dbReference type="EMBL" id="MCH6160222.1"/>
    </source>
</evidence>
<keyword evidence="4" id="KW-0749">Sporulation</keyword>
<keyword evidence="9" id="KW-1185">Reference proteome</keyword>
<comment type="similarity">
    <text evidence="2">Belongs to the SsgA family.</text>
</comment>
<reference evidence="8" key="2">
    <citation type="journal article" date="2023" name="Int. J. Syst. Evol. Microbiol.">
        <title>Streptomyces marispadix sp. nov., isolated from marine beach sediment of the Northern Coast of Portugal.</title>
        <authorList>
            <person name="dos Santos J.D.N."/>
            <person name="Vitorino I.R."/>
            <person name="Kallscheuer N."/>
            <person name="Srivastava A."/>
            <person name="Krautwurst S."/>
            <person name="Marz M."/>
            <person name="Jogler C."/>
            <person name="Lobo Da Cunha A."/>
            <person name="Catita J."/>
            <person name="Goncalves H."/>
            <person name="Gonzalez I."/>
            <person name="Reyes F."/>
            <person name="Lage O.M."/>
        </authorList>
    </citation>
    <scope>NUCLEOTIDE SEQUENCE</scope>
    <source>
        <strain evidence="8">M600PL45_2</strain>
    </source>
</reference>
<evidence type="ECO:0000256" key="2">
    <source>
        <dbReference type="ARBA" id="ARBA00009323"/>
    </source>
</evidence>
<evidence type="ECO:0000256" key="7">
    <source>
        <dbReference type="SAM" id="MobiDB-lite"/>
    </source>
</evidence>
<dbReference type="InterPro" id="IPR006776">
    <property type="entry name" value="SsgB"/>
</dbReference>
<evidence type="ECO:0000256" key="4">
    <source>
        <dbReference type="ARBA" id="ARBA00022969"/>
    </source>
</evidence>
<feature type="region of interest" description="Disordered" evidence="7">
    <location>
        <begin position="1"/>
        <end position="21"/>
    </location>
</feature>
<name>A0ABS9SVB0_9ACTN</name>
<organism evidence="8 9">
    <name type="scientific">Streptomyces marispadix</name>
    <dbReference type="NCBI Taxonomy" id="2922868"/>
    <lineage>
        <taxon>Bacteria</taxon>
        <taxon>Bacillati</taxon>
        <taxon>Actinomycetota</taxon>
        <taxon>Actinomycetes</taxon>
        <taxon>Kitasatosporales</taxon>
        <taxon>Streptomycetaceae</taxon>
        <taxon>Streptomyces</taxon>
    </lineage>
</organism>
<dbReference type="Proteomes" id="UP001166784">
    <property type="component" value="Unassembled WGS sequence"/>
</dbReference>
<dbReference type="EMBL" id="JAKWJU010000002">
    <property type="protein sequence ID" value="MCH6160222.1"/>
    <property type="molecule type" value="Genomic_DNA"/>
</dbReference>
<gene>
    <name evidence="8" type="ORF">MMA15_07250</name>
</gene>
<evidence type="ECO:0000256" key="5">
    <source>
        <dbReference type="ARBA" id="ARBA00023210"/>
    </source>
</evidence>
<proteinExistence type="inferred from homology"/>
<evidence type="ECO:0000256" key="3">
    <source>
        <dbReference type="ARBA" id="ARBA00022618"/>
    </source>
</evidence>
<keyword evidence="5" id="KW-0717">Septation</keyword>